<dbReference type="GO" id="GO:0016758">
    <property type="term" value="F:hexosyltransferase activity"/>
    <property type="evidence" value="ECO:0007669"/>
    <property type="project" value="TreeGrafter"/>
</dbReference>
<reference evidence="6 7" key="1">
    <citation type="submission" date="2012-08" db="EMBL/GenBank/DDBJ databases">
        <title>Whole genome shotgun sequence of Kineosphaera limosa NBRC 100340.</title>
        <authorList>
            <person name="Yoshida I."/>
            <person name="Isaki S."/>
            <person name="Hosoyama A."/>
            <person name="Tsuchikane K."/>
            <person name="Katsumata H."/>
            <person name="Ando Y."/>
            <person name="Ohji S."/>
            <person name="Hamada M."/>
            <person name="Tamura T."/>
            <person name="Yamazoe A."/>
            <person name="Yamazaki S."/>
            <person name="Fujita N."/>
        </authorList>
    </citation>
    <scope>NUCLEOTIDE SEQUENCE [LARGE SCALE GENOMIC DNA]</scope>
    <source>
        <strain evidence="6 7">NBRC 100340</strain>
    </source>
</reference>
<evidence type="ECO:0000313" key="6">
    <source>
        <dbReference type="EMBL" id="GAB97351.1"/>
    </source>
</evidence>
<dbReference type="SUPFAM" id="SSF53756">
    <property type="entry name" value="UDP-Glycosyltransferase/glycogen phosphorylase"/>
    <property type="match status" value="1"/>
</dbReference>
<evidence type="ECO:0000256" key="2">
    <source>
        <dbReference type="ARBA" id="ARBA00022676"/>
    </source>
</evidence>
<dbReference type="Proteomes" id="UP000008366">
    <property type="component" value="Unassembled WGS sequence"/>
</dbReference>
<gene>
    <name evidence="6" type="ORF">KILIM_065_00290</name>
</gene>
<dbReference type="eggNOG" id="COG0438">
    <property type="taxonomic scope" value="Bacteria"/>
</dbReference>
<dbReference type="PANTHER" id="PTHR45947:SF3">
    <property type="entry name" value="SULFOQUINOVOSYL TRANSFERASE SQD2"/>
    <property type="match status" value="1"/>
</dbReference>
<accession>K6WU55</accession>
<evidence type="ECO:0000256" key="1">
    <source>
        <dbReference type="ARBA" id="ARBA00021292"/>
    </source>
</evidence>
<dbReference type="InterPro" id="IPR001296">
    <property type="entry name" value="Glyco_trans_1"/>
</dbReference>
<dbReference type="AlphaFoldDB" id="K6WU55"/>
<evidence type="ECO:0000259" key="5">
    <source>
        <dbReference type="Pfam" id="PF13439"/>
    </source>
</evidence>
<dbReference type="OrthoDB" id="9802525at2"/>
<evidence type="ECO:0000256" key="3">
    <source>
        <dbReference type="ARBA" id="ARBA00022679"/>
    </source>
</evidence>
<comment type="caution">
    <text evidence="6">The sequence shown here is derived from an EMBL/GenBank/DDBJ whole genome shotgun (WGS) entry which is preliminary data.</text>
</comment>
<keyword evidence="7" id="KW-1185">Reference proteome</keyword>
<feature type="domain" description="Glycosyltransferase subfamily 4-like N-terminal" evidence="5">
    <location>
        <begin position="21"/>
        <end position="185"/>
    </location>
</feature>
<dbReference type="PANTHER" id="PTHR45947">
    <property type="entry name" value="SULFOQUINOVOSYL TRANSFERASE SQD2"/>
    <property type="match status" value="1"/>
</dbReference>
<organism evidence="6 7">
    <name type="scientific">Kineosphaera limosa NBRC 100340</name>
    <dbReference type="NCBI Taxonomy" id="1184609"/>
    <lineage>
        <taxon>Bacteria</taxon>
        <taxon>Bacillati</taxon>
        <taxon>Actinomycetota</taxon>
        <taxon>Actinomycetes</taxon>
        <taxon>Micrococcales</taxon>
        <taxon>Dermatophilaceae</taxon>
        <taxon>Kineosphaera</taxon>
    </lineage>
</organism>
<feature type="domain" description="Glycosyl transferase family 1" evidence="4">
    <location>
        <begin position="206"/>
        <end position="354"/>
    </location>
</feature>
<dbReference type="Gene3D" id="3.40.50.2000">
    <property type="entry name" value="Glycogen Phosphorylase B"/>
    <property type="match status" value="2"/>
</dbReference>
<proteinExistence type="predicted"/>
<evidence type="ECO:0000259" key="4">
    <source>
        <dbReference type="Pfam" id="PF00534"/>
    </source>
</evidence>
<protein>
    <recommendedName>
        <fullName evidence="1">D-inositol 3-phosphate glycosyltransferase</fullName>
    </recommendedName>
</protein>
<keyword evidence="3 6" id="KW-0808">Transferase</keyword>
<dbReference type="EMBL" id="BAHD01000065">
    <property type="protein sequence ID" value="GAB97351.1"/>
    <property type="molecule type" value="Genomic_DNA"/>
</dbReference>
<dbReference type="InterPro" id="IPR028098">
    <property type="entry name" value="Glyco_trans_4-like_N"/>
</dbReference>
<sequence length="390" mass="42660">MCQGWPVKIALVTDCYLPRLGGIEVQVRDLAQGLRSVGHEVEVFTATTGEDGQHGGLVEIVDDIPVHRLGLPLPAGFPLNPFAGRELRRRLRDGFDVAHVHMGVVSPFTVEATRVARSLGLPTTMTWHCMLAWAEPAIGLTGAVRRWARAGVSMNAVSSVAAVPVQRLLGNLADVRVLPNGIDVDTWWQPAHGSTPPPTSPHVELVTAMRLVARKRPIPMLQVLQRVHAMVPEVPFRLTILGDGRLRSSVEAYVRREGIADWVDLPGRVSRPELLRRYAAAHVYLSPAKLESFGIAALEARCAGLPVVGLDTSGASEFVYDGVNGYLARTDDGMASAIARLLTDTALRERMYRYNVTVPPSDLDWSAVIATTEREYERAMGRLSAPERVR</sequence>
<name>K6WU55_9MICO</name>
<dbReference type="InterPro" id="IPR050194">
    <property type="entry name" value="Glycosyltransferase_grp1"/>
</dbReference>
<dbReference type="STRING" id="1184609.KILIM_065_00290"/>
<dbReference type="Pfam" id="PF00534">
    <property type="entry name" value="Glycos_transf_1"/>
    <property type="match status" value="1"/>
</dbReference>
<dbReference type="Pfam" id="PF13439">
    <property type="entry name" value="Glyco_transf_4"/>
    <property type="match status" value="1"/>
</dbReference>
<keyword evidence="2" id="KW-0328">Glycosyltransferase</keyword>
<evidence type="ECO:0000313" key="7">
    <source>
        <dbReference type="Proteomes" id="UP000008366"/>
    </source>
</evidence>
<dbReference type="GO" id="GO:1901137">
    <property type="term" value="P:carbohydrate derivative biosynthetic process"/>
    <property type="evidence" value="ECO:0007669"/>
    <property type="project" value="UniProtKB-ARBA"/>
</dbReference>